<feature type="domain" description="Hen1 N-terminal" evidence="13">
    <location>
        <begin position="1"/>
        <end position="224"/>
    </location>
</feature>
<dbReference type="EMBL" id="PISD01000016">
    <property type="protein sequence ID" value="PKG29366.1"/>
    <property type="molecule type" value="Genomic_DNA"/>
</dbReference>
<evidence type="ECO:0000259" key="13">
    <source>
        <dbReference type="Pfam" id="PF12623"/>
    </source>
</evidence>
<evidence type="ECO:0000256" key="3">
    <source>
        <dbReference type="ARBA" id="ARBA00021330"/>
    </source>
</evidence>
<dbReference type="GO" id="GO:0090486">
    <property type="term" value="F:small RNA 2'-O-methyltransferase activity"/>
    <property type="evidence" value="ECO:0007669"/>
    <property type="project" value="UniProtKB-EC"/>
</dbReference>
<dbReference type="InterPro" id="IPR029063">
    <property type="entry name" value="SAM-dependent_MTases_sf"/>
</dbReference>
<gene>
    <name evidence="14" type="ORF">CWS20_08835</name>
</gene>
<dbReference type="Gene3D" id="3.30.1610.20">
    <property type="entry name" value="Hen1, N-terminal domain"/>
    <property type="match status" value="1"/>
</dbReference>
<dbReference type="Proteomes" id="UP000233343">
    <property type="component" value="Unassembled WGS sequence"/>
</dbReference>
<dbReference type="GO" id="GO:0005737">
    <property type="term" value="C:cytoplasm"/>
    <property type="evidence" value="ECO:0007669"/>
    <property type="project" value="TreeGrafter"/>
</dbReference>
<evidence type="ECO:0000256" key="9">
    <source>
        <dbReference type="ARBA" id="ARBA00022884"/>
    </source>
</evidence>
<dbReference type="Gene3D" id="3.40.50.150">
    <property type="entry name" value="Vaccinia Virus protein VP39"/>
    <property type="match status" value="1"/>
</dbReference>
<comment type="cofactor">
    <cofactor evidence="1">
        <name>Mg(2+)</name>
        <dbReference type="ChEBI" id="CHEBI:18420"/>
    </cofactor>
</comment>
<dbReference type="Pfam" id="PF12623">
    <property type="entry name" value="Hen1_L"/>
    <property type="match status" value="1"/>
</dbReference>
<evidence type="ECO:0000256" key="8">
    <source>
        <dbReference type="ARBA" id="ARBA00022842"/>
    </source>
</evidence>
<dbReference type="PANTHER" id="PTHR21404:SF3">
    <property type="entry name" value="SMALL RNA 2'-O-METHYLTRANSFERASE"/>
    <property type="match status" value="1"/>
</dbReference>
<dbReference type="InterPro" id="IPR038546">
    <property type="entry name" value="Hen1_N_sf"/>
</dbReference>
<dbReference type="RefSeq" id="WP_066198075.1">
    <property type="nucleotide sequence ID" value="NZ_JAFDQP010000004.1"/>
</dbReference>
<evidence type="ECO:0000256" key="5">
    <source>
        <dbReference type="ARBA" id="ARBA00022679"/>
    </source>
</evidence>
<keyword evidence="9" id="KW-0694">RNA-binding</keyword>
<dbReference type="InterPro" id="IPR026610">
    <property type="entry name" value="Hen1"/>
</dbReference>
<keyword evidence="8" id="KW-0460">Magnesium</keyword>
<keyword evidence="6" id="KW-0949">S-adenosyl-L-methionine</keyword>
<evidence type="ECO:0000256" key="10">
    <source>
        <dbReference type="ARBA" id="ARBA00023158"/>
    </source>
</evidence>
<evidence type="ECO:0000256" key="6">
    <source>
        <dbReference type="ARBA" id="ARBA00022691"/>
    </source>
</evidence>
<dbReference type="GO" id="GO:0001510">
    <property type="term" value="P:RNA methylation"/>
    <property type="evidence" value="ECO:0007669"/>
    <property type="project" value="InterPro"/>
</dbReference>
<proteinExistence type="inferred from homology"/>
<dbReference type="AlphaFoldDB" id="A0A2N0ZIQ5"/>
<evidence type="ECO:0000256" key="12">
    <source>
        <dbReference type="ARBA" id="ARBA00048418"/>
    </source>
</evidence>
<evidence type="ECO:0000256" key="2">
    <source>
        <dbReference type="ARBA" id="ARBA00009026"/>
    </source>
</evidence>
<comment type="caution">
    <text evidence="14">The sequence shown here is derived from an EMBL/GenBank/DDBJ whole genome shotgun (WGS) entry which is preliminary data.</text>
</comment>
<dbReference type="GO" id="GO:0003723">
    <property type="term" value="F:RNA binding"/>
    <property type="evidence" value="ECO:0007669"/>
    <property type="project" value="UniProtKB-KW"/>
</dbReference>
<accession>A0A2N0ZIQ5</accession>
<dbReference type="EC" id="2.1.1.386" evidence="11"/>
<keyword evidence="7" id="KW-0479">Metal-binding</keyword>
<organism evidence="14 15">
    <name type="scientific">Cytobacillus horneckiae</name>
    <dbReference type="NCBI Taxonomy" id="549687"/>
    <lineage>
        <taxon>Bacteria</taxon>
        <taxon>Bacillati</taxon>
        <taxon>Bacillota</taxon>
        <taxon>Bacilli</taxon>
        <taxon>Bacillales</taxon>
        <taxon>Bacillaceae</taxon>
        <taxon>Cytobacillus</taxon>
    </lineage>
</organism>
<evidence type="ECO:0000256" key="1">
    <source>
        <dbReference type="ARBA" id="ARBA00001946"/>
    </source>
</evidence>
<protein>
    <recommendedName>
        <fullName evidence="3">Small RNA 2'-O-methyltransferase</fullName>
        <ecNumber evidence="11">2.1.1.386</ecNumber>
    </recommendedName>
</protein>
<comment type="similarity">
    <text evidence="2">Belongs to the methyltransferase superfamily. HEN1 family.</text>
</comment>
<name>A0A2N0ZIQ5_9BACI</name>
<reference evidence="14 15" key="1">
    <citation type="journal article" date="2010" name="Int. J. Syst. Evol. Microbiol.">
        <title>Bacillus horneckiae sp. nov., isolated from a spacecraft-assembly clean room.</title>
        <authorList>
            <person name="Vaishampayan P."/>
            <person name="Probst A."/>
            <person name="Krishnamurthi S."/>
            <person name="Ghosh S."/>
            <person name="Osman S."/>
            <person name="McDowall A."/>
            <person name="Ruckmani A."/>
            <person name="Mayilraj S."/>
            <person name="Venkateswaran K."/>
        </authorList>
    </citation>
    <scope>NUCLEOTIDE SEQUENCE [LARGE SCALE GENOMIC DNA]</scope>
    <source>
        <strain evidence="15">1PO1SC</strain>
    </source>
</reference>
<evidence type="ECO:0000313" key="15">
    <source>
        <dbReference type="Proteomes" id="UP000233343"/>
    </source>
</evidence>
<keyword evidence="10" id="KW-0943">RNA-mediated gene silencing</keyword>
<comment type="catalytic activity">
    <reaction evidence="12">
        <text>small RNA 3'-end nucleotide + S-adenosyl-L-methionine = small RNA 3'-end 2'-O-methylnucleotide + S-adenosyl-L-homocysteine + H(+)</text>
        <dbReference type="Rhea" id="RHEA:37887"/>
        <dbReference type="Rhea" id="RHEA-COMP:10415"/>
        <dbReference type="Rhea" id="RHEA-COMP:10416"/>
        <dbReference type="ChEBI" id="CHEBI:15378"/>
        <dbReference type="ChEBI" id="CHEBI:57856"/>
        <dbReference type="ChEBI" id="CHEBI:59789"/>
        <dbReference type="ChEBI" id="CHEBI:74896"/>
        <dbReference type="ChEBI" id="CHEBI:74898"/>
        <dbReference type="EC" id="2.1.1.386"/>
    </reaction>
</comment>
<sequence>MQLTIHASGENVQVLSYLLAKNPDNPYERSIKGHLVRFFYQAFDETNVKATIYVVPDSIALSRTGADAYDITHYINDREFAVSSIFLSFIRSALATALNGQPKEEYRQWVNHDFDFTFSFGPVSSELSTGDLVNLFEPLGFSMTIDKELSNKSPKYITINGKTTLQKGLRQLFILIPVIDNYKHYYIDEKEAEKLERYGEGWLDNHPQKPFIIKRSLRFKDVYAQLEAEKEPAQLPAAKRKTRLNDLRYRRIVEMIETNKYKSSIVDFGSGEGKLATKLGFINGVQEILAVEPSERESLKAVKRFSEASKDESFIVPQNIWGSLFYFDERLKNKDVMVLCEVIEHIELERLSKVMKTILSDYKPKLLIITTPNKDYNEQYSLGHSLRHADHRFEFTADEFHSWCKEYAQQYRYNIFIDGIGEEVDLLGSPTQICCFQRMEGE</sequence>
<keyword evidence="4 14" id="KW-0489">Methyltransferase</keyword>
<evidence type="ECO:0000313" key="14">
    <source>
        <dbReference type="EMBL" id="PKG29366.1"/>
    </source>
</evidence>
<dbReference type="Pfam" id="PF13489">
    <property type="entry name" value="Methyltransf_23"/>
    <property type="match status" value="1"/>
</dbReference>
<dbReference type="SUPFAM" id="SSF53335">
    <property type="entry name" value="S-adenosyl-L-methionine-dependent methyltransferases"/>
    <property type="match status" value="1"/>
</dbReference>
<dbReference type="GO" id="GO:0030422">
    <property type="term" value="P:siRNA processing"/>
    <property type="evidence" value="ECO:0007669"/>
    <property type="project" value="TreeGrafter"/>
</dbReference>
<evidence type="ECO:0000256" key="7">
    <source>
        <dbReference type="ARBA" id="ARBA00022723"/>
    </source>
</evidence>
<keyword evidence="15" id="KW-1185">Reference proteome</keyword>
<dbReference type="PANTHER" id="PTHR21404">
    <property type="entry name" value="HEN1"/>
    <property type="match status" value="1"/>
</dbReference>
<evidence type="ECO:0000256" key="11">
    <source>
        <dbReference type="ARBA" id="ARBA00035025"/>
    </source>
</evidence>
<evidence type="ECO:0000256" key="4">
    <source>
        <dbReference type="ARBA" id="ARBA00022603"/>
    </source>
</evidence>
<dbReference type="InterPro" id="IPR024740">
    <property type="entry name" value="Hen1_N"/>
</dbReference>
<dbReference type="GO" id="GO:0046872">
    <property type="term" value="F:metal ion binding"/>
    <property type="evidence" value="ECO:0007669"/>
    <property type="project" value="UniProtKB-KW"/>
</dbReference>
<keyword evidence="5 14" id="KW-0808">Transferase</keyword>